<keyword evidence="2 4" id="KW-0479">Metal-binding</keyword>
<feature type="domain" description="Cytochrome c" evidence="6">
    <location>
        <begin position="27"/>
        <end position="122"/>
    </location>
</feature>
<organism evidence="7 8">
    <name type="scientific">Tropicimonas aquimaris</name>
    <dbReference type="NCBI Taxonomy" id="914152"/>
    <lineage>
        <taxon>Bacteria</taxon>
        <taxon>Pseudomonadati</taxon>
        <taxon>Pseudomonadota</taxon>
        <taxon>Alphaproteobacteria</taxon>
        <taxon>Rhodobacterales</taxon>
        <taxon>Roseobacteraceae</taxon>
        <taxon>Tropicimonas</taxon>
    </lineage>
</organism>
<dbReference type="Gene3D" id="1.10.760.10">
    <property type="entry name" value="Cytochrome c-like domain"/>
    <property type="match status" value="1"/>
</dbReference>
<feature type="signal peptide" evidence="5">
    <location>
        <begin position="1"/>
        <end position="26"/>
    </location>
</feature>
<evidence type="ECO:0000256" key="1">
    <source>
        <dbReference type="ARBA" id="ARBA00022617"/>
    </source>
</evidence>
<dbReference type="SUPFAM" id="SSF46626">
    <property type="entry name" value="Cytochrome c"/>
    <property type="match status" value="1"/>
</dbReference>
<evidence type="ECO:0000256" key="5">
    <source>
        <dbReference type="SAM" id="SignalP"/>
    </source>
</evidence>
<dbReference type="PROSITE" id="PS51007">
    <property type="entry name" value="CYTC"/>
    <property type="match status" value="1"/>
</dbReference>
<dbReference type="InterPro" id="IPR036909">
    <property type="entry name" value="Cyt_c-like_dom_sf"/>
</dbReference>
<evidence type="ECO:0000256" key="4">
    <source>
        <dbReference type="PROSITE-ProRule" id="PRU00433"/>
    </source>
</evidence>
<dbReference type="RefSeq" id="WP_386079350.1">
    <property type="nucleotide sequence ID" value="NZ_JBHTJT010000060.1"/>
</dbReference>
<evidence type="ECO:0000313" key="7">
    <source>
        <dbReference type="EMBL" id="MFD0982824.1"/>
    </source>
</evidence>
<accession>A0ABW3IXM0</accession>
<keyword evidence="8" id="KW-1185">Reference proteome</keyword>
<keyword evidence="5" id="KW-0732">Signal</keyword>
<dbReference type="EMBL" id="JBHTJT010000060">
    <property type="protein sequence ID" value="MFD0982824.1"/>
    <property type="molecule type" value="Genomic_DNA"/>
</dbReference>
<evidence type="ECO:0000256" key="3">
    <source>
        <dbReference type="ARBA" id="ARBA00023004"/>
    </source>
</evidence>
<reference evidence="8" key="1">
    <citation type="journal article" date="2019" name="Int. J. Syst. Evol. Microbiol.">
        <title>The Global Catalogue of Microorganisms (GCM) 10K type strain sequencing project: providing services to taxonomists for standard genome sequencing and annotation.</title>
        <authorList>
            <consortium name="The Broad Institute Genomics Platform"/>
            <consortium name="The Broad Institute Genome Sequencing Center for Infectious Disease"/>
            <person name="Wu L."/>
            <person name="Ma J."/>
        </authorList>
    </citation>
    <scope>NUCLEOTIDE SEQUENCE [LARGE SCALE GENOMIC DNA]</scope>
    <source>
        <strain evidence="8">CCUG 60524</strain>
    </source>
</reference>
<gene>
    <name evidence="7" type="ORF">ACFQ2S_24620</name>
</gene>
<evidence type="ECO:0000259" key="6">
    <source>
        <dbReference type="PROSITE" id="PS51007"/>
    </source>
</evidence>
<evidence type="ECO:0000256" key="2">
    <source>
        <dbReference type="ARBA" id="ARBA00022723"/>
    </source>
</evidence>
<proteinExistence type="predicted"/>
<dbReference type="Pfam" id="PF13442">
    <property type="entry name" value="Cytochrome_CBB3"/>
    <property type="match status" value="1"/>
</dbReference>
<dbReference type="InterPro" id="IPR009056">
    <property type="entry name" value="Cyt_c-like_dom"/>
</dbReference>
<feature type="chain" id="PRO_5046675689" evidence="5">
    <location>
        <begin position="27"/>
        <end position="141"/>
    </location>
</feature>
<comment type="caution">
    <text evidence="7">The sequence shown here is derived from an EMBL/GenBank/DDBJ whole genome shotgun (WGS) entry which is preliminary data.</text>
</comment>
<keyword evidence="1 4" id="KW-0349">Heme</keyword>
<keyword evidence="3 4" id="KW-0408">Iron</keyword>
<dbReference type="Proteomes" id="UP001597108">
    <property type="component" value="Unassembled WGS sequence"/>
</dbReference>
<evidence type="ECO:0000313" key="8">
    <source>
        <dbReference type="Proteomes" id="UP001597108"/>
    </source>
</evidence>
<name>A0ABW3IXM0_9RHOB</name>
<protein>
    <submittedName>
        <fullName evidence="7">C-type cytochrome</fullName>
    </submittedName>
</protein>
<sequence length="141" mass="15389">MLDSRDVGRCLLATTLCVFTVPAALAQDTTFGEYLFKKNCAVCHGAAAAGDGPVAELFQTKPKNLQLLSQENNSAFPFSEVYRSIDGRKEIAGHGTSEMPVWGDLFYAEAVPDTFHPGMDADEIVQARILALVYFLQTVQQ</sequence>